<dbReference type="InterPro" id="IPR012337">
    <property type="entry name" value="RNaseH-like_sf"/>
</dbReference>
<dbReference type="SUPFAM" id="SSF53098">
    <property type="entry name" value="Ribonuclease H-like"/>
    <property type="match status" value="1"/>
</dbReference>
<evidence type="ECO:0000313" key="2">
    <source>
        <dbReference type="Proteomes" id="UP000694886"/>
    </source>
</evidence>
<dbReference type="InterPro" id="IPR002156">
    <property type="entry name" value="RNaseH_domain"/>
</dbReference>
<feature type="domain" description="RNase H type-1" evidence="1">
    <location>
        <begin position="137"/>
        <end position="214"/>
    </location>
</feature>
<accession>A0AB32W4L0</accession>
<dbReference type="KEGG" id="tcc:108661532"/>
<dbReference type="PANTHER" id="PTHR33033:SF121">
    <property type="entry name" value="POLYNUCLEOTIDYL TRANSFERASE, RIBONUCLEASE H-LIKE SUPERFAMILY PROTEIN"/>
    <property type="match status" value="1"/>
</dbReference>
<dbReference type="RefSeq" id="XP_017974432.1">
    <property type="nucleotide sequence ID" value="XM_018118943.1"/>
</dbReference>
<reference evidence="3" key="2">
    <citation type="submission" date="2025-08" db="UniProtKB">
        <authorList>
            <consortium name="RefSeq"/>
        </authorList>
    </citation>
    <scope>IDENTIFICATION</scope>
</reference>
<protein>
    <submittedName>
        <fullName evidence="3">Uncharacterized protein LOC108661532</fullName>
    </submittedName>
</protein>
<dbReference type="Proteomes" id="UP000694886">
    <property type="component" value="Chromosome 4"/>
</dbReference>
<dbReference type="GO" id="GO:0003676">
    <property type="term" value="F:nucleic acid binding"/>
    <property type="evidence" value="ECO:0007669"/>
    <property type="project" value="InterPro"/>
</dbReference>
<dbReference type="AlphaFoldDB" id="A0AB32W4L0"/>
<evidence type="ECO:0000259" key="1">
    <source>
        <dbReference type="PROSITE" id="PS50879"/>
    </source>
</evidence>
<organism evidence="2 3">
    <name type="scientific">Theobroma cacao</name>
    <name type="common">Cacao</name>
    <name type="synonym">Cocoa</name>
    <dbReference type="NCBI Taxonomy" id="3641"/>
    <lineage>
        <taxon>Eukaryota</taxon>
        <taxon>Viridiplantae</taxon>
        <taxon>Streptophyta</taxon>
        <taxon>Embryophyta</taxon>
        <taxon>Tracheophyta</taxon>
        <taxon>Spermatophyta</taxon>
        <taxon>Magnoliopsida</taxon>
        <taxon>eudicotyledons</taxon>
        <taxon>Gunneridae</taxon>
        <taxon>Pentapetalae</taxon>
        <taxon>rosids</taxon>
        <taxon>malvids</taxon>
        <taxon>Malvales</taxon>
        <taxon>Malvaceae</taxon>
        <taxon>Byttnerioideae</taxon>
        <taxon>Theobroma</taxon>
    </lineage>
</organism>
<dbReference type="GO" id="GO:0004523">
    <property type="term" value="F:RNA-DNA hybrid ribonuclease activity"/>
    <property type="evidence" value="ECO:0007669"/>
    <property type="project" value="InterPro"/>
</dbReference>
<dbReference type="CDD" id="cd06222">
    <property type="entry name" value="RNase_H_like"/>
    <property type="match status" value="1"/>
</dbReference>
<proteinExistence type="predicted"/>
<dbReference type="Gene3D" id="3.30.420.10">
    <property type="entry name" value="Ribonuclease H-like superfamily/Ribonuclease H"/>
    <property type="match status" value="1"/>
</dbReference>
<gene>
    <name evidence="3" type="primary">LOC108661532</name>
</gene>
<dbReference type="PROSITE" id="PS50879">
    <property type="entry name" value="RNASE_H_1"/>
    <property type="match status" value="1"/>
</dbReference>
<dbReference type="Gramene" id="Tc04v2_t000300.1">
    <property type="protein sequence ID" value="Tc04v2_p000300.1"/>
    <property type="gene ID" value="Tc04v2_g000300"/>
</dbReference>
<reference evidence="2" key="1">
    <citation type="journal article" date="1997" name="Nucleic Acids Res.">
        <title>tRNAscan-SE: a program for improved detection of transfer RNA genes in genomic sequence.</title>
        <authorList>
            <person name="Lowe T.M."/>
            <person name="Eddy S.R."/>
        </authorList>
    </citation>
    <scope>NUCLEOTIDE SEQUENCE [LARGE SCALE GENOMIC DNA]</scope>
    <source>
        <strain evidence="2">r\B97-61/B2</strain>
    </source>
</reference>
<dbReference type="InterPro" id="IPR044730">
    <property type="entry name" value="RNase_H-like_dom_plant"/>
</dbReference>
<sequence length="214" mass="24695">METVDHLFVGCIKVTSLWYDWYNEWGIAWVMLASFKELMVIWNNIKLTPNCDKIWNTAIFAITWTVWICKNDVVFHNKAWDKELIWELIKLRVAMWVKAKCNNSAYSITDMFRCLAVGFNQQREENTRPPTTWERSGVGTIKFNVDGAANGCPGKVEIGGLLRNENGEVLIKFFKAVGWGDSNMAEYLGIREAFILYLNSIWANNYSLLIESDS</sequence>
<dbReference type="InterPro" id="IPR036397">
    <property type="entry name" value="RNaseH_sf"/>
</dbReference>
<dbReference type="GeneID" id="108661532"/>
<name>A0AB32W4L0_THECC</name>
<evidence type="ECO:0000313" key="3">
    <source>
        <dbReference type="RefSeq" id="XP_017974432.1"/>
    </source>
</evidence>
<dbReference type="PANTHER" id="PTHR33033">
    <property type="entry name" value="POLYNUCLEOTIDYL TRANSFERASE, RIBONUCLEASE H-LIKE SUPERFAMILY PROTEIN-RELATED"/>
    <property type="match status" value="1"/>
</dbReference>